<evidence type="ECO:0000256" key="2">
    <source>
        <dbReference type="ARBA" id="ARBA00022475"/>
    </source>
</evidence>
<name>A0ABV3DUC8_9ACTN</name>
<reference evidence="10 11" key="1">
    <citation type="submission" date="2024-06" db="EMBL/GenBank/DDBJ databases">
        <title>The Natural Products Discovery Center: Release of the First 8490 Sequenced Strains for Exploring Actinobacteria Biosynthetic Diversity.</title>
        <authorList>
            <person name="Kalkreuter E."/>
            <person name="Kautsar S.A."/>
            <person name="Yang D."/>
            <person name="Bader C.D."/>
            <person name="Teijaro C.N."/>
            <person name="Fluegel L."/>
            <person name="Davis C.M."/>
            <person name="Simpson J.R."/>
            <person name="Lauterbach L."/>
            <person name="Steele A.D."/>
            <person name="Gui C."/>
            <person name="Meng S."/>
            <person name="Li G."/>
            <person name="Viehrig K."/>
            <person name="Ye F."/>
            <person name="Su P."/>
            <person name="Kiefer A.F."/>
            <person name="Nichols A."/>
            <person name="Cepeda A.J."/>
            <person name="Yan W."/>
            <person name="Fan B."/>
            <person name="Jiang Y."/>
            <person name="Adhikari A."/>
            <person name="Zheng C.-J."/>
            <person name="Schuster L."/>
            <person name="Cowan T.M."/>
            <person name="Smanski M.J."/>
            <person name="Chevrette M.G."/>
            <person name="De Carvalho L.P.S."/>
            <person name="Shen B."/>
        </authorList>
    </citation>
    <scope>NUCLEOTIDE SEQUENCE [LARGE SCALE GENOMIC DNA]</scope>
    <source>
        <strain evidence="10 11">NPDC048946</strain>
    </source>
</reference>
<dbReference type="Proteomes" id="UP001551482">
    <property type="component" value="Unassembled WGS sequence"/>
</dbReference>
<feature type="transmembrane region" description="Helical" evidence="8">
    <location>
        <begin position="143"/>
        <end position="159"/>
    </location>
</feature>
<evidence type="ECO:0000256" key="8">
    <source>
        <dbReference type="SAM" id="Phobius"/>
    </source>
</evidence>
<feature type="transmembrane region" description="Helical" evidence="8">
    <location>
        <begin position="341"/>
        <end position="361"/>
    </location>
</feature>
<gene>
    <name evidence="10" type="ORF">AB0C36_38445</name>
</gene>
<feature type="transmembrane region" description="Helical" evidence="8">
    <location>
        <begin position="241"/>
        <end position="260"/>
    </location>
</feature>
<dbReference type="EMBL" id="JBEZFP010000170">
    <property type="protein sequence ID" value="MEU8139367.1"/>
    <property type="molecule type" value="Genomic_DNA"/>
</dbReference>
<keyword evidence="5 8" id="KW-0812">Transmembrane</keyword>
<comment type="subcellular location">
    <subcellularLocation>
        <location evidence="1">Cell membrane</location>
        <topology evidence="1">Multi-pass membrane protein</topology>
    </subcellularLocation>
</comment>
<keyword evidence="7 8" id="KW-0472">Membrane</keyword>
<evidence type="ECO:0000256" key="3">
    <source>
        <dbReference type="ARBA" id="ARBA00022676"/>
    </source>
</evidence>
<feature type="domain" description="Glycosyltransferase RgtA/B/C/D-like" evidence="9">
    <location>
        <begin position="100"/>
        <end position="203"/>
    </location>
</feature>
<feature type="transmembrane region" description="Helical" evidence="8">
    <location>
        <begin position="393"/>
        <end position="414"/>
    </location>
</feature>
<dbReference type="EC" id="2.4.-.-" evidence="10"/>
<evidence type="ECO:0000256" key="4">
    <source>
        <dbReference type="ARBA" id="ARBA00022679"/>
    </source>
</evidence>
<protein>
    <submittedName>
        <fullName evidence="10">Glycosyltransferase family 39 protein</fullName>
        <ecNumber evidence="10">2.4.-.-</ecNumber>
    </submittedName>
</protein>
<feature type="transmembrane region" description="Helical" evidence="8">
    <location>
        <begin position="312"/>
        <end position="329"/>
    </location>
</feature>
<keyword evidence="11" id="KW-1185">Reference proteome</keyword>
<evidence type="ECO:0000256" key="6">
    <source>
        <dbReference type="ARBA" id="ARBA00022989"/>
    </source>
</evidence>
<keyword evidence="2" id="KW-1003">Cell membrane</keyword>
<dbReference type="SUPFAM" id="SSF51649">
    <property type="entry name" value="RuBisCo, C-terminal domain"/>
    <property type="match status" value="1"/>
</dbReference>
<keyword evidence="3 10" id="KW-0328">Glycosyltransferase</keyword>
<dbReference type="InterPro" id="IPR038731">
    <property type="entry name" value="RgtA/B/C-like"/>
</dbReference>
<evidence type="ECO:0000259" key="9">
    <source>
        <dbReference type="Pfam" id="PF13231"/>
    </source>
</evidence>
<dbReference type="PANTHER" id="PTHR33908">
    <property type="entry name" value="MANNOSYLTRANSFERASE YKCB-RELATED"/>
    <property type="match status" value="1"/>
</dbReference>
<evidence type="ECO:0000313" key="10">
    <source>
        <dbReference type="EMBL" id="MEU8139367.1"/>
    </source>
</evidence>
<dbReference type="Pfam" id="PF13231">
    <property type="entry name" value="PMT_2"/>
    <property type="match status" value="1"/>
</dbReference>
<evidence type="ECO:0000256" key="1">
    <source>
        <dbReference type="ARBA" id="ARBA00004651"/>
    </source>
</evidence>
<dbReference type="PANTHER" id="PTHR33908:SF3">
    <property type="entry name" value="UNDECAPRENYL PHOSPHATE-ALPHA-4-AMINO-4-DEOXY-L-ARABINOSE ARABINOSYL TRANSFERASE"/>
    <property type="match status" value="1"/>
</dbReference>
<keyword evidence="6 8" id="KW-1133">Transmembrane helix</keyword>
<feature type="transmembrane region" description="Helical" evidence="8">
    <location>
        <begin position="195"/>
        <end position="221"/>
    </location>
</feature>
<dbReference type="InterPro" id="IPR050297">
    <property type="entry name" value="LipidA_mod_glycosyltrf_83"/>
</dbReference>
<organism evidence="10 11">
    <name type="scientific">Streptodolium elevatio</name>
    <dbReference type="NCBI Taxonomy" id="3157996"/>
    <lineage>
        <taxon>Bacteria</taxon>
        <taxon>Bacillati</taxon>
        <taxon>Actinomycetota</taxon>
        <taxon>Actinomycetes</taxon>
        <taxon>Kitasatosporales</taxon>
        <taxon>Streptomycetaceae</taxon>
        <taxon>Streptodolium</taxon>
    </lineage>
</organism>
<feature type="transmembrane region" description="Helical" evidence="8">
    <location>
        <begin position="82"/>
        <end position="103"/>
    </location>
</feature>
<dbReference type="GO" id="GO:0016757">
    <property type="term" value="F:glycosyltransferase activity"/>
    <property type="evidence" value="ECO:0007669"/>
    <property type="project" value="UniProtKB-KW"/>
</dbReference>
<proteinExistence type="predicted"/>
<feature type="transmembrane region" description="Helical" evidence="8">
    <location>
        <begin position="165"/>
        <end position="183"/>
    </location>
</feature>
<comment type="caution">
    <text evidence="10">The sequence shown here is derived from an EMBL/GenBank/DDBJ whole genome shotgun (WGS) entry which is preliminary data.</text>
</comment>
<evidence type="ECO:0000313" key="11">
    <source>
        <dbReference type="Proteomes" id="UP001551482"/>
    </source>
</evidence>
<dbReference type="InterPro" id="IPR036376">
    <property type="entry name" value="RuBisCO_lsu_C_sf"/>
</dbReference>
<feature type="transmembrane region" description="Helical" evidence="8">
    <location>
        <begin position="115"/>
        <end position="136"/>
    </location>
</feature>
<accession>A0ABV3DUC8</accession>
<feature type="transmembrane region" description="Helical" evidence="8">
    <location>
        <begin position="281"/>
        <end position="300"/>
    </location>
</feature>
<keyword evidence="4 10" id="KW-0808">Transferase</keyword>
<dbReference type="RefSeq" id="WP_358363422.1">
    <property type="nucleotide sequence ID" value="NZ_JBEZFP010000170.1"/>
</dbReference>
<sequence length="601" mass="63248">MLDSARPSTSDLPRTRAVRLPWSARGFDRGTRRAVDAPGVARDAAAPLGAALLTLVLCLWRFESPVLWRDELATWTAAQRSVPELFAMLGNVDASAGGFYLFMRGWTAVFGDGTLAMRMPAMLAMAGTAACVVLLGRRAFGRPAGAAAGVVFALLPSVSRYGQEARAYGFVCLTFAVATLLLARAAERPTIRRWAAYSTAVALLGVWHLVALAGLAGHVAWLAARPGSARGAERPSVRRAFLVAVAAGTAPLAPLAAVAGGQRVRQIEWIPRPDLDTLQVLLPRLAASGPVAVALAVLALGACTGPHRRSAAGYFGVALVPVAVVWAVSRAGDTSYFLPRYFLFTLPAWAVLAGAGIAVLADRLAAAGRATGSSGDRQTPGPAPVPAPIARPITPPTATVATAVLLALVAAIGVSDQRQLRAPGAHEQRDYPERSAASWVDYRGIADLLRARQRPGDGIVYASVDQRLWHTDAGVEYYLRGELRPNDVLLGRSGVDRDDLWTYDCLDSEACLRAADPERIWLVVIVLRGVPENPFAGVAGSTAQALRGSYHVVESVAVAGAYVSLMERGATPLAPEGADRCDSPLLARKWGADDPCAATGG</sequence>
<evidence type="ECO:0000256" key="7">
    <source>
        <dbReference type="ARBA" id="ARBA00023136"/>
    </source>
</evidence>
<evidence type="ECO:0000256" key="5">
    <source>
        <dbReference type="ARBA" id="ARBA00022692"/>
    </source>
</evidence>